<feature type="region of interest" description="Disordered" evidence="1">
    <location>
        <begin position="92"/>
        <end position="151"/>
    </location>
</feature>
<dbReference type="AlphaFoldDB" id="A0AA38CN05"/>
<dbReference type="PANTHER" id="PTHR36405:SF1">
    <property type="entry name" value="OS07G0520600 PROTEIN"/>
    <property type="match status" value="1"/>
</dbReference>
<name>A0AA38CN05_TAXCH</name>
<organism evidence="2 3">
    <name type="scientific">Taxus chinensis</name>
    <name type="common">Chinese yew</name>
    <name type="synonym">Taxus wallichiana var. chinensis</name>
    <dbReference type="NCBI Taxonomy" id="29808"/>
    <lineage>
        <taxon>Eukaryota</taxon>
        <taxon>Viridiplantae</taxon>
        <taxon>Streptophyta</taxon>
        <taxon>Embryophyta</taxon>
        <taxon>Tracheophyta</taxon>
        <taxon>Spermatophyta</taxon>
        <taxon>Pinopsida</taxon>
        <taxon>Pinidae</taxon>
        <taxon>Conifers II</taxon>
        <taxon>Cupressales</taxon>
        <taxon>Taxaceae</taxon>
        <taxon>Taxus</taxon>
    </lineage>
</organism>
<dbReference type="EMBL" id="JAHRHJ020000009">
    <property type="protein sequence ID" value="KAH9301693.1"/>
    <property type="molecule type" value="Genomic_DNA"/>
</dbReference>
<dbReference type="Proteomes" id="UP000824469">
    <property type="component" value="Unassembled WGS sequence"/>
</dbReference>
<keyword evidence="3" id="KW-1185">Reference proteome</keyword>
<comment type="caution">
    <text evidence="2">The sequence shown here is derived from an EMBL/GenBank/DDBJ whole genome shotgun (WGS) entry which is preliminary data.</text>
</comment>
<evidence type="ECO:0000256" key="1">
    <source>
        <dbReference type="SAM" id="MobiDB-lite"/>
    </source>
</evidence>
<evidence type="ECO:0000313" key="3">
    <source>
        <dbReference type="Proteomes" id="UP000824469"/>
    </source>
</evidence>
<gene>
    <name evidence="2" type="ORF">KI387_013276</name>
</gene>
<proteinExistence type="predicted"/>
<evidence type="ECO:0000313" key="2">
    <source>
        <dbReference type="EMBL" id="KAH9301693.1"/>
    </source>
</evidence>
<protein>
    <submittedName>
        <fullName evidence="2">Uncharacterized protein</fullName>
    </submittedName>
</protein>
<reference evidence="2 3" key="1">
    <citation type="journal article" date="2021" name="Nat. Plants">
        <title>The Taxus genome provides insights into paclitaxel biosynthesis.</title>
        <authorList>
            <person name="Xiong X."/>
            <person name="Gou J."/>
            <person name="Liao Q."/>
            <person name="Li Y."/>
            <person name="Zhou Q."/>
            <person name="Bi G."/>
            <person name="Li C."/>
            <person name="Du R."/>
            <person name="Wang X."/>
            <person name="Sun T."/>
            <person name="Guo L."/>
            <person name="Liang H."/>
            <person name="Lu P."/>
            <person name="Wu Y."/>
            <person name="Zhang Z."/>
            <person name="Ro D.K."/>
            <person name="Shang Y."/>
            <person name="Huang S."/>
            <person name="Yan J."/>
        </authorList>
    </citation>
    <scope>NUCLEOTIDE SEQUENCE [LARGE SCALE GENOMIC DNA]</scope>
    <source>
        <strain evidence="2">Ta-2019</strain>
    </source>
</reference>
<accession>A0AA38CN05</accession>
<feature type="non-terminal residue" evidence="2">
    <location>
        <position position="1"/>
    </location>
</feature>
<dbReference type="PANTHER" id="PTHR36405">
    <property type="entry name" value="BNAA10G09140D PROTEIN"/>
    <property type="match status" value="1"/>
</dbReference>
<sequence>RVKVRPKCSFWEGYVCICASHSESEQAWVGGGEMVDPVGVGTRGTIGSLMYRELESMRRTDEINKGGRTRNDAVSISCGRPLTSLTGYRLSARKQQDSNARPSFCEGPPTPRCSNVDAGRRSSSGGRGLEAQQPTCRGKLGFGRQEHKKSEEEEIIEKWRNEFRTPMLPKDAGVCRKTRGCTAAATSTSTSTCLVHVVDLTCNNTTDKMWGTPIASRLRRFSFSRLSESFN</sequence>
<dbReference type="OMA" id="QIMPCAA"/>